<feature type="domain" description="Helicase ATP-binding" evidence="6">
    <location>
        <begin position="15"/>
        <end position="180"/>
    </location>
</feature>
<dbReference type="EMBL" id="JACIJE010000008">
    <property type="protein sequence ID" value="MBB5690683.1"/>
    <property type="molecule type" value="Genomic_DNA"/>
</dbReference>
<keyword evidence="3 8" id="KW-0378">Hydrolase</keyword>
<dbReference type="SMART" id="SM00490">
    <property type="entry name" value="HELICc"/>
    <property type="match status" value="1"/>
</dbReference>
<proteinExistence type="predicted"/>
<dbReference type="SMART" id="SM00847">
    <property type="entry name" value="HA2"/>
    <property type="match status" value="1"/>
</dbReference>
<organism evidence="8 9">
    <name type="scientific">Neoroseomonas alkaliterrae</name>
    <dbReference type="NCBI Taxonomy" id="1452450"/>
    <lineage>
        <taxon>Bacteria</taxon>
        <taxon>Pseudomonadati</taxon>
        <taxon>Pseudomonadota</taxon>
        <taxon>Alphaproteobacteria</taxon>
        <taxon>Acetobacterales</taxon>
        <taxon>Acetobacteraceae</taxon>
        <taxon>Neoroseomonas</taxon>
    </lineage>
</organism>
<evidence type="ECO:0000256" key="5">
    <source>
        <dbReference type="ARBA" id="ARBA00022840"/>
    </source>
</evidence>
<evidence type="ECO:0000313" key="9">
    <source>
        <dbReference type="Proteomes" id="UP000562254"/>
    </source>
</evidence>
<evidence type="ECO:0000256" key="2">
    <source>
        <dbReference type="ARBA" id="ARBA00022741"/>
    </source>
</evidence>
<dbReference type="AlphaFoldDB" id="A0A840Y9I9"/>
<dbReference type="InterPro" id="IPR011545">
    <property type="entry name" value="DEAD/DEAH_box_helicase_dom"/>
</dbReference>
<dbReference type="RefSeq" id="WP_184485742.1">
    <property type="nucleotide sequence ID" value="NZ_JACIJE010000008.1"/>
</dbReference>
<dbReference type="Pfam" id="PF00271">
    <property type="entry name" value="Helicase_C"/>
    <property type="match status" value="1"/>
</dbReference>
<dbReference type="GO" id="GO:0016787">
    <property type="term" value="F:hydrolase activity"/>
    <property type="evidence" value="ECO:0007669"/>
    <property type="project" value="UniProtKB-KW"/>
</dbReference>
<keyword evidence="5" id="KW-0067">ATP-binding</keyword>
<dbReference type="InterPro" id="IPR002464">
    <property type="entry name" value="DNA/RNA_helicase_DEAH_CS"/>
</dbReference>
<dbReference type="InterPro" id="IPR010225">
    <property type="entry name" value="HrpB"/>
</dbReference>
<dbReference type="Pfam" id="PF00270">
    <property type="entry name" value="DEAD"/>
    <property type="match status" value="1"/>
</dbReference>
<dbReference type="InterPro" id="IPR007502">
    <property type="entry name" value="Helicase-assoc_dom"/>
</dbReference>
<dbReference type="InterPro" id="IPR048333">
    <property type="entry name" value="HA2_WH"/>
</dbReference>
<dbReference type="GO" id="GO:0003724">
    <property type="term" value="F:RNA helicase activity"/>
    <property type="evidence" value="ECO:0007669"/>
    <property type="project" value="UniProtKB-EC"/>
</dbReference>
<comment type="caution">
    <text evidence="8">The sequence shown here is derived from an EMBL/GenBank/DDBJ whole genome shotgun (WGS) entry which is preliminary data.</text>
</comment>
<evidence type="ECO:0000259" key="7">
    <source>
        <dbReference type="PROSITE" id="PS51194"/>
    </source>
</evidence>
<reference evidence="8 9" key="1">
    <citation type="submission" date="2020-08" db="EMBL/GenBank/DDBJ databases">
        <title>Genomic Encyclopedia of Type Strains, Phase IV (KMG-IV): sequencing the most valuable type-strain genomes for metagenomic binning, comparative biology and taxonomic classification.</title>
        <authorList>
            <person name="Goeker M."/>
        </authorList>
    </citation>
    <scope>NUCLEOTIDE SEQUENCE [LARGE SCALE GENOMIC DNA]</scope>
    <source>
        <strain evidence="8 9">DSM 25895</strain>
    </source>
</reference>
<dbReference type="PANTHER" id="PTHR43519">
    <property type="entry name" value="ATP-DEPENDENT RNA HELICASE HRPB"/>
    <property type="match status" value="1"/>
</dbReference>
<dbReference type="InterPro" id="IPR027417">
    <property type="entry name" value="P-loop_NTPase"/>
</dbReference>
<dbReference type="PROSITE" id="PS00690">
    <property type="entry name" value="DEAH_ATP_HELICASE"/>
    <property type="match status" value="1"/>
</dbReference>
<evidence type="ECO:0000256" key="3">
    <source>
        <dbReference type="ARBA" id="ARBA00022801"/>
    </source>
</evidence>
<evidence type="ECO:0000313" key="8">
    <source>
        <dbReference type="EMBL" id="MBB5690683.1"/>
    </source>
</evidence>
<name>A0A840Y9I9_9PROT</name>
<keyword evidence="9" id="KW-1185">Reference proteome</keyword>
<dbReference type="InterPro" id="IPR001650">
    <property type="entry name" value="Helicase_C-like"/>
</dbReference>
<feature type="domain" description="Helicase C-terminal" evidence="7">
    <location>
        <begin position="200"/>
        <end position="370"/>
    </location>
</feature>
<keyword evidence="4 8" id="KW-0347">Helicase</keyword>
<dbReference type="InterPro" id="IPR013689">
    <property type="entry name" value="RNA_helicase_ATP-dep_HrpB_C"/>
</dbReference>
<evidence type="ECO:0000259" key="6">
    <source>
        <dbReference type="PROSITE" id="PS51192"/>
    </source>
</evidence>
<dbReference type="EC" id="3.6.4.13" evidence="1"/>
<dbReference type="Proteomes" id="UP000562254">
    <property type="component" value="Unassembled WGS sequence"/>
</dbReference>
<dbReference type="Gene3D" id="3.40.50.300">
    <property type="entry name" value="P-loop containing nucleotide triphosphate hydrolases"/>
    <property type="match status" value="2"/>
</dbReference>
<dbReference type="SMART" id="SM00487">
    <property type="entry name" value="DEXDc"/>
    <property type="match status" value="1"/>
</dbReference>
<dbReference type="Gene3D" id="1.20.120.1080">
    <property type="match status" value="1"/>
</dbReference>
<sequence length="815" mass="86610">MSFDLPVAEALPALREALRLGTNAVLVAPPGAGKTTLVPLVLKDEPWASGARILVLEPRRVAARAAARRMAQMCGEAAPGGTIGLATRLDRAFSGSTRVEVVTEGLLVRRLQSDPGLDGVAAVLFDEAHERNIDTDLALALCLDLQRGLRPDLRLLAMSATLDGAAFARLLGDAPVIESLGRAFPVEIRHRARDLADARDLPEAMAAAIREALRAHPGDLLAFLPGWGEIRRTQERLAGLDALVVPLHGELPPAEQDIALNPAADGRRKVVLATPIAETSLTVPGVRIVVDGGFRRAPRLDAASGLTRLVTVRISRAAAEQRAGRAGRTAPGVAIRLWTEALHRGLPPADRPEILEAELSSLVLDIAGWGARIEDLAFLDPPPAGAVKAAQALLRDLDALDAEGRITPTGRRMARLGTHPRLARMLAAAADAGEAALAADLAALLEERDPIRARDAPADVRLRLDLLHGADRADADRATIHRIRRAAALHRRRLGVHGGTAAQGDAGALLAAGFPDRIAARRGTMDGAFRLASGQGARLPASDPLAKSALLAVADLELQGTEARIRMAAPLDRTVLEARFPERLRREEGAAFDARAGAVVARRRLMFGPLVLEEAPLPHADPAAVAAALADAAAERGLRDLNWTEAARQAQARILWMRRVEGEDWPDVSDAALAATARDWLAPHLHGRSRLSDLAALNVAALLLDRLPWERRRALDAALPARIALPAGRSAAVDYAREVPTLEARAQHLFGLAALPPLAGGRVPLQVALLSPAGRPIAVTGDLAGFWKGGWADVRKEMRGRYPKHAWPEDPGAAG</sequence>
<dbReference type="SUPFAM" id="SSF52540">
    <property type="entry name" value="P-loop containing nucleoside triphosphate hydrolases"/>
    <property type="match status" value="1"/>
</dbReference>
<dbReference type="GO" id="GO:0003676">
    <property type="term" value="F:nucleic acid binding"/>
    <property type="evidence" value="ECO:0007669"/>
    <property type="project" value="InterPro"/>
</dbReference>
<keyword evidence="2" id="KW-0547">Nucleotide-binding</keyword>
<gene>
    <name evidence="8" type="ORF">FHS88_002823</name>
</gene>
<dbReference type="InterPro" id="IPR014001">
    <property type="entry name" value="Helicase_ATP-bd"/>
</dbReference>
<dbReference type="PIRSF" id="PIRSF005496">
    <property type="entry name" value="ATP_hel_hrpB"/>
    <property type="match status" value="1"/>
</dbReference>
<dbReference type="Pfam" id="PF08482">
    <property type="entry name" value="HrpB_C"/>
    <property type="match status" value="1"/>
</dbReference>
<dbReference type="GO" id="GO:0005524">
    <property type="term" value="F:ATP binding"/>
    <property type="evidence" value="ECO:0007669"/>
    <property type="project" value="UniProtKB-KW"/>
</dbReference>
<dbReference type="PROSITE" id="PS51192">
    <property type="entry name" value="HELICASE_ATP_BIND_1"/>
    <property type="match status" value="1"/>
</dbReference>
<evidence type="ECO:0000256" key="1">
    <source>
        <dbReference type="ARBA" id="ARBA00012552"/>
    </source>
</evidence>
<dbReference type="NCBIfam" id="TIGR01970">
    <property type="entry name" value="DEAH_box_HrpB"/>
    <property type="match status" value="1"/>
</dbReference>
<dbReference type="CDD" id="cd18791">
    <property type="entry name" value="SF2_C_RHA"/>
    <property type="match status" value="1"/>
</dbReference>
<accession>A0A840Y9I9</accession>
<dbReference type="Pfam" id="PF04408">
    <property type="entry name" value="WHD_HA2"/>
    <property type="match status" value="1"/>
</dbReference>
<dbReference type="PROSITE" id="PS51194">
    <property type="entry name" value="HELICASE_CTER"/>
    <property type="match status" value="1"/>
</dbReference>
<evidence type="ECO:0000256" key="4">
    <source>
        <dbReference type="ARBA" id="ARBA00022806"/>
    </source>
</evidence>
<protein>
    <recommendedName>
        <fullName evidence="1">RNA helicase</fullName>
        <ecNumber evidence="1">3.6.4.13</ecNumber>
    </recommendedName>
</protein>
<dbReference type="PANTHER" id="PTHR43519:SF1">
    <property type="entry name" value="ATP-DEPENDENT RNA HELICASE HRPB"/>
    <property type="match status" value="1"/>
</dbReference>